<dbReference type="AlphaFoldDB" id="A0AAV2WF57"/>
<reference evidence="1" key="1">
    <citation type="submission" date="2014-05" db="EMBL/GenBank/DDBJ databases">
        <authorList>
            <person name="Urmite Genomes"/>
        </authorList>
    </citation>
    <scope>NUCLEOTIDE SEQUENCE</scope>
    <source>
        <strain evidence="1">DSM 44074</strain>
    </source>
</reference>
<evidence type="ECO:0000313" key="1">
    <source>
        <dbReference type="EMBL" id="CDQ42571.1"/>
    </source>
</evidence>
<organism evidence="1 2">
    <name type="scientific">Mycolicibacterium neoaurum</name>
    <name type="common">Mycobacterium neoaurum</name>
    <dbReference type="NCBI Taxonomy" id="1795"/>
    <lineage>
        <taxon>Bacteria</taxon>
        <taxon>Bacillati</taxon>
        <taxon>Actinomycetota</taxon>
        <taxon>Actinomycetes</taxon>
        <taxon>Mycobacteriales</taxon>
        <taxon>Mycobacteriaceae</taxon>
        <taxon>Mycolicibacterium</taxon>
    </lineage>
</organism>
<reference evidence="1" key="2">
    <citation type="submission" date="2015-09" db="EMBL/GenBank/DDBJ databases">
        <title>Draft genome sequence of Mycobacterium neoaurum DSM 44074.</title>
        <authorList>
            <person name="Croce O."/>
            <person name="Robert C."/>
            <person name="Raoult D."/>
            <person name="Drancourt M."/>
        </authorList>
    </citation>
    <scope>NUCLEOTIDE SEQUENCE</scope>
    <source>
        <strain evidence="1">DSM 44074</strain>
    </source>
</reference>
<name>A0AAV2WF57_MYCNE</name>
<gene>
    <name evidence="1" type="ORF">BN1047_00426</name>
</gene>
<dbReference type="EMBL" id="LK021337">
    <property type="protein sequence ID" value="CDQ42571.1"/>
    <property type="molecule type" value="Genomic_DNA"/>
</dbReference>
<dbReference type="Proteomes" id="UP000028864">
    <property type="component" value="Unassembled WGS sequence"/>
</dbReference>
<evidence type="ECO:0000313" key="2">
    <source>
        <dbReference type="Proteomes" id="UP000028864"/>
    </source>
</evidence>
<accession>A0AAV2WF57</accession>
<protein>
    <submittedName>
        <fullName evidence="1">Uncharacterized protein</fullName>
    </submittedName>
</protein>
<proteinExistence type="predicted"/>
<sequence>MTASIDNHELCASAHLHQDTASVTKWFVADGERVHRFDVVAEMSDSLGTETDVVATTDGYLTQAPPESTYARTGLAGWITSRPVSDFRQSVNDEQAEVSVIGCEVGYLVTRAVLGPGSEWASREHTRVGALVAAAAEAAGGMCGLGCADRVDVVVYGISTGRPGVVIEDARRLSASGIARILDGATDPSNSPEITAHPLRLEVHLCASRAMFYTPPHPDAVARLTVGPPTDEVVAERDCFGNPTVAVRACAKLVVAYRPSSTTAEKVTTFGAEVAAYLSGRPH</sequence>
<dbReference type="RefSeq" id="WP_030134107.1">
    <property type="nucleotide sequence ID" value="NZ_LK021337.1"/>
</dbReference>